<dbReference type="EMBL" id="JRFU01000061">
    <property type="protein sequence ID" value="PWE87125.1"/>
    <property type="molecule type" value="Genomic_DNA"/>
</dbReference>
<comment type="caution">
    <text evidence="1">The sequence shown here is derived from an EMBL/GenBank/DDBJ whole genome shotgun (WGS) entry which is preliminary data.</text>
</comment>
<gene>
    <name evidence="1" type="ORF">LG34_06255</name>
</gene>
<dbReference type="OrthoDB" id="2054466at2"/>
<proteinExistence type="predicted"/>
<name>A0A2V1JUD2_EUBRA</name>
<evidence type="ECO:0000313" key="2">
    <source>
        <dbReference type="Proteomes" id="UP000245288"/>
    </source>
</evidence>
<evidence type="ECO:0000313" key="1">
    <source>
        <dbReference type="EMBL" id="PWE87125.1"/>
    </source>
</evidence>
<dbReference type="Pfam" id="PF24692">
    <property type="entry name" value="DUF7659"/>
    <property type="match status" value="1"/>
</dbReference>
<reference evidence="1 2" key="1">
    <citation type="submission" date="2014-09" db="EMBL/GenBank/DDBJ databases">
        <title>Butyrate-producing bacteria isolated from human gut.</title>
        <authorList>
            <person name="Zhang Q."/>
            <person name="Zhao L."/>
        </authorList>
    </citation>
    <scope>NUCLEOTIDE SEQUENCE [LARGE SCALE GENOMIC DNA]</scope>
    <source>
        <strain evidence="1 2">21</strain>
    </source>
</reference>
<sequence length="148" mass="17428">MDKLQEYLEMRERHQRDVNNFPIAFAFNEKQLNEALEKLSVKSIDECCTVHNCGDIIRKRDFKAYKDMAINHAKELNEAMKDPEFAKSAFRYEMDNHEYAINWDGDSDVLNCFGWTPESFTKVGISIQNAYLFARNEHIEHFRNLGVI</sequence>
<keyword evidence="2" id="KW-1185">Reference proteome</keyword>
<dbReference type="AlphaFoldDB" id="A0A2V1JUD2"/>
<accession>A0A2V1JUD2</accession>
<dbReference type="Proteomes" id="UP000245288">
    <property type="component" value="Unassembled WGS sequence"/>
</dbReference>
<protein>
    <submittedName>
        <fullName evidence="1">Uncharacterized protein</fullName>
    </submittedName>
</protein>
<dbReference type="RefSeq" id="WP_109215277.1">
    <property type="nucleotide sequence ID" value="NZ_JRFU01000061.1"/>
</dbReference>
<dbReference type="InterPro" id="IPR056076">
    <property type="entry name" value="DUF7659"/>
</dbReference>
<organism evidence="1 2">
    <name type="scientific">Eubacterium ramulus</name>
    <dbReference type="NCBI Taxonomy" id="39490"/>
    <lineage>
        <taxon>Bacteria</taxon>
        <taxon>Bacillati</taxon>
        <taxon>Bacillota</taxon>
        <taxon>Clostridia</taxon>
        <taxon>Eubacteriales</taxon>
        <taxon>Eubacteriaceae</taxon>
        <taxon>Eubacterium</taxon>
    </lineage>
</organism>